<proteinExistence type="predicted"/>
<dbReference type="SUPFAM" id="SSF55608">
    <property type="entry name" value="Homing endonucleases"/>
    <property type="match status" value="2"/>
</dbReference>
<reference evidence="2" key="1">
    <citation type="journal article" date="1996" name="Curr. Genet.">
        <title>UAG is a sense codon in several chlorophycean mitochondria.</title>
        <authorList>
            <person name="Hayashi-Ishimaru Y."/>
            <person name="Ohama T."/>
            <person name="Kawatsu Y."/>
            <person name="Nakamura K."/>
            <person name="Osawa S."/>
        </authorList>
    </citation>
    <scope>NUCLEOTIDE SEQUENCE</scope>
    <source>
        <strain evidence="2">NIES-96</strain>
    </source>
</reference>
<dbReference type="Pfam" id="PF00961">
    <property type="entry name" value="LAGLIDADG_1"/>
    <property type="match status" value="2"/>
</dbReference>
<organism evidence="2">
    <name type="scientific">Scenedesmus quadricauda</name>
    <name type="common">Green alga</name>
    <name type="synonym">Achnanthes quadricauda</name>
    <dbReference type="NCBI Taxonomy" id="3089"/>
    <lineage>
        <taxon>Eukaryota</taxon>
        <taxon>Viridiplantae</taxon>
        <taxon>Chlorophyta</taxon>
        <taxon>core chlorophytes</taxon>
        <taxon>Chlorophyceae</taxon>
        <taxon>CS clade</taxon>
        <taxon>Sphaeropleales</taxon>
        <taxon>Scenedesmaceae</taxon>
        <taxon>Scenedesmus</taxon>
    </lineage>
</organism>
<dbReference type="PANTHER" id="PTHR36181">
    <property type="entry name" value="INTRON-ENCODED ENDONUCLEASE AI3-RELATED"/>
    <property type="match status" value="1"/>
</dbReference>
<protein>
    <submittedName>
        <fullName evidence="2">-1 frameshifting occurs in the 'slippery' sequence region</fullName>
    </submittedName>
</protein>
<dbReference type="GO" id="GO:0004519">
    <property type="term" value="F:endonuclease activity"/>
    <property type="evidence" value="ECO:0007669"/>
    <property type="project" value="InterPro"/>
</dbReference>
<dbReference type="InterPro" id="IPR051289">
    <property type="entry name" value="LAGLIDADG_Endonuclease"/>
</dbReference>
<dbReference type="REBASE" id="3813">
    <property type="entry name" value="I-SquIP"/>
</dbReference>
<accession>O79545</accession>
<dbReference type="InterPro" id="IPR027434">
    <property type="entry name" value="Homing_endonucl"/>
</dbReference>
<feature type="domain" description="Homing endonuclease LAGLIDADG" evidence="1">
    <location>
        <begin position="57"/>
        <end position="135"/>
    </location>
</feature>
<dbReference type="EMBL" id="AB011524">
    <property type="protein sequence ID" value="BAA33464.1"/>
    <property type="molecule type" value="Genomic_DNA"/>
</dbReference>
<name>O79545_SCEQU</name>
<dbReference type="PANTHER" id="PTHR36181:SF4">
    <property type="entry name" value="LAGLIDADG ENDONUCLEASE"/>
    <property type="match status" value="1"/>
</dbReference>
<reference evidence="2" key="2">
    <citation type="journal article" date="1998" name="Gene">
        <title>Distinctive origins of group I introns found in the COXI genes of three gree algae.</title>
        <authorList>
            <person name="Watanabe K.I."/>
            <person name="Ehara M."/>
            <person name="Inagaki Y."/>
            <person name="Ohama T."/>
        </authorList>
    </citation>
    <scope>NUCLEOTIDE SEQUENCE</scope>
    <source>
        <strain evidence="2">NIES-96</strain>
    </source>
</reference>
<evidence type="ECO:0000313" key="2">
    <source>
        <dbReference type="EMBL" id="BAA33464.1"/>
    </source>
</evidence>
<evidence type="ECO:0000259" key="1">
    <source>
        <dbReference type="Pfam" id="PF00961"/>
    </source>
</evidence>
<dbReference type="AlphaFoldDB" id="O79545"/>
<keyword evidence="2" id="KW-0496">Mitochondrion</keyword>
<dbReference type="Gene3D" id="3.10.28.10">
    <property type="entry name" value="Homing endonucleases"/>
    <property type="match status" value="2"/>
</dbReference>
<sequence length="317" mass="36734">MVNFNKYNEKKFGAYYRICSILSDNSGGGTVRYSKQRLNTRVGKCKLANQAFLEWFIGFFEGDGSLIMTKRGNLMFVITIHTRDKQILEKIQKTLGFGSVIVQGPTTHRYVVQNHPDLYKILCILNGNLILPARKEILKKFVRAYNEKALRNNLLPVNHKESVCLPAPYSAWTCGFTDAEGCFTISFLPGTPFRIRYILTQKTTRLFYNTLLNFFNTGAIEKHSRPNVFSYVMSACKNCYNVVYPYFKEFPLQTKKAQSFKIWSEIHCEIERKQHLIPSRRVVLKELAKTINNQNKLHLQKKHEIALLEKDNLLITD</sequence>
<geneLocation type="mitochondrion" evidence="2"/>
<feature type="domain" description="Homing endonuclease LAGLIDADG" evidence="1">
    <location>
        <begin position="175"/>
        <end position="267"/>
    </location>
</feature>
<dbReference type="InterPro" id="IPR004860">
    <property type="entry name" value="LAGLIDADG_dom"/>
</dbReference>
<dbReference type="GO" id="GO:0005739">
    <property type="term" value="C:mitochondrion"/>
    <property type="evidence" value="ECO:0007669"/>
    <property type="project" value="UniProtKB-ARBA"/>
</dbReference>